<feature type="compositionally biased region" description="Basic and acidic residues" evidence="1">
    <location>
        <begin position="292"/>
        <end position="301"/>
    </location>
</feature>
<feature type="region of interest" description="Disordered" evidence="1">
    <location>
        <begin position="516"/>
        <end position="544"/>
    </location>
</feature>
<dbReference type="PANTHER" id="PTHR15197:SF0">
    <property type="entry name" value="COILIN"/>
    <property type="match status" value="1"/>
</dbReference>
<keyword evidence="4" id="KW-1185">Reference proteome</keyword>
<dbReference type="InterPro" id="IPR031722">
    <property type="entry name" value="Coilin_N"/>
</dbReference>
<sequence length="764" mass="85701">MEGVRLRLLFKDPDILSDLQKTEGFKRIWFLLKPQLHTTINDLSSYLLRTFQLHASCPHGILLSMDGFVLPPFESTYILKDKDVVSVEKKGGHLAVDGNNGQKVILAVEGNDGPNAIENLQIVEKQPEIDGPLLLANEAFGHESSDSEDESSDSEETEDNSEKEEEAEPKEDTSHRENATISKKRKASETLPCSKKKKHCSDVKKKLDEQTKKQQDLTSKKQNRSDTKNKDMENNRGNAESSEDNPITPSTKKNDEVQKSSVENIETTPNSDATKKKGPSRTARRKKAKRQWLREMAKIQEKNTLVESEGLRNWKELQAEAGRGEPSRQPEGRVNDEANGQPKGHLHWKQFHGEDQNRDTDQEKHAEETSKSSGKSCQNIDTEDEVVPVEIRPGHIRFEPLGKELVSKQSRVEVESFRWNGMMSKKKGQKWGQEKVSFSQRNDSPGSNKERPGMMNCERQRWGQEKVSFSQNNDSLEMMNCERQKWGQEKVSFSHNDSLGSRKGHPEMMNRERQKWGQEKVSFPQNNDSLGSNKEHPEMLNGEKEPHCHESIDFNTLPFLSGVPKEGLVIAYRLLELSSTWTPEVSSYRVGKISWCNSEANRVLLMPVAEFPVIFSEDESSKQPDSSIYNENGSLEIDFSALLEVRLLKNGTPDSAGVPGRVIEGSAANGSTPVIGSSKKKTETPSAGAAEVNNGKKTQSTPSGNGRVNLWEQFSETLKAKKTELSQEGSWGKPSSGKNSWSYRSMRGGALGPTMAILRSQNKI</sequence>
<dbReference type="InterPro" id="IPR024822">
    <property type="entry name" value="Coilin"/>
</dbReference>
<feature type="compositionally biased region" description="Polar residues" evidence="1">
    <location>
        <begin position="523"/>
        <end position="532"/>
    </location>
</feature>
<feature type="compositionally biased region" description="Basic and acidic residues" evidence="1">
    <location>
        <begin position="533"/>
        <end position="544"/>
    </location>
</feature>
<dbReference type="RefSeq" id="XP_016502404.1">
    <property type="nucleotide sequence ID" value="XM_016646918.2"/>
</dbReference>
<reference evidence="4" key="1">
    <citation type="journal article" date="2014" name="Nat. Commun.">
        <title>The tobacco genome sequence and its comparison with those of tomato and potato.</title>
        <authorList>
            <person name="Sierro N."/>
            <person name="Battey J.N."/>
            <person name="Ouadi S."/>
            <person name="Bakaher N."/>
            <person name="Bovet L."/>
            <person name="Willig A."/>
            <person name="Goepfert S."/>
            <person name="Peitsch M.C."/>
            <person name="Ivanov N.V."/>
        </authorList>
    </citation>
    <scope>NUCLEOTIDE SEQUENCE [LARGE SCALE GENOMIC DNA]</scope>
</reference>
<feature type="compositionally biased region" description="Basic and acidic residues" evidence="1">
    <location>
        <begin position="351"/>
        <end position="370"/>
    </location>
</feature>
<dbReference type="GeneID" id="107820583"/>
<gene>
    <name evidence="5" type="primary">LOC107820583</name>
</gene>
<evidence type="ECO:0000259" key="3">
    <source>
        <dbReference type="Pfam" id="PF23086"/>
    </source>
</evidence>
<dbReference type="Pfam" id="PF23086">
    <property type="entry name" value="Tudor_Coilin"/>
    <property type="match status" value="1"/>
</dbReference>
<evidence type="ECO:0000259" key="2">
    <source>
        <dbReference type="Pfam" id="PF15862"/>
    </source>
</evidence>
<protein>
    <submittedName>
        <fullName evidence="5">Coilin isoform X4</fullName>
    </submittedName>
</protein>
<feature type="region of interest" description="Disordered" evidence="1">
    <location>
        <begin position="142"/>
        <end position="388"/>
    </location>
</feature>
<dbReference type="Pfam" id="PF15862">
    <property type="entry name" value="Coilin_N"/>
    <property type="match status" value="1"/>
</dbReference>
<dbReference type="AlphaFoldDB" id="A0A1S4CN70"/>
<organism evidence="4 5">
    <name type="scientific">Nicotiana tabacum</name>
    <name type="common">Common tobacco</name>
    <dbReference type="NCBI Taxonomy" id="4097"/>
    <lineage>
        <taxon>Eukaryota</taxon>
        <taxon>Viridiplantae</taxon>
        <taxon>Streptophyta</taxon>
        <taxon>Embryophyta</taxon>
        <taxon>Tracheophyta</taxon>
        <taxon>Spermatophyta</taxon>
        <taxon>Magnoliopsida</taxon>
        <taxon>eudicotyledons</taxon>
        <taxon>Gunneridae</taxon>
        <taxon>Pentapetalae</taxon>
        <taxon>asterids</taxon>
        <taxon>lamiids</taxon>
        <taxon>Solanales</taxon>
        <taxon>Solanaceae</taxon>
        <taxon>Nicotianoideae</taxon>
        <taxon>Nicotianeae</taxon>
        <taxon>Nicotiana</taxon>
    </lineage>
</organism>
<evidence type="ECO:0000313" key="5">
    <source>
        <dbReference type="RefSeq" id="XP_016502404.1"/>
    </source>
</evidence>
<dbReference type="PANTHER" id="PTHR15197">
    <property type="entry name" value="COILIN P80"/>
    <property type="match status" value="1"/>
</dbReference>
<evidence type="ECO:0000313" key="4">
    <source>
        <dbReference type="Proteomes" id="UP000790787"/>
    </source>
</evidence>
<evidence type="ECO:0000256" key="1">
    <source>
        <dbReference type="SAM" id="MobiDB-lite"/>
    </source>
</evidence>
<feature type="compositionally biased region" description="Polar residues" evidence="1">
    <location>
        <begin position="695"/>
        <end position="708"/>
    </location>
</feature>
<feature type="domain" description="Coilin N-terminal" evidence="2">
    <location>
        <begin position="4"/>
        <end position="199"/>
    </location>
</feature>
<feature type="compositionally biased region" description="Basic and acidic residues" evidence="1">
    <location>
        <begin position="200"/>
        <end position="234"/>
    </location>
</feature>
<feature type="compositionally biased region" description="Polar residues" evidence="1">
    <location>
        <begin position="259"/>
        <end position="272"/>
    </location>
</feature>
<reference evidence="5" key="2">
    <citation type="submission" date="2025-08" db="UniProtKB">
        <authorList>
            <consortium name="RefSeq"/>
        </authorList>
    </citation>
    <scope>IDENTIFICATION</scope>
    <source>
        <tissue evidence="5">Leaf</tissue>
    </source>
</reference>
<name>A0A1S4CN70_TOBAC</name>
<feature type="region of interest" description="Disordered" evidence="1">
    <location>
        <begin position="722"/>
        <end position="745"/>
    </location>
</feature>
<feature type="compositionally biased region" description="Polar residues" evidence="1">
    <location>
        <begin position="436"/>
        <end position="447"/>
    </location>
</feature>
<feature type="compositionally biased region" description="Polar residues" evidence="1">
    <location>
        <begin position="371"/>
        <end position="380"/>
    </location>
</feature>
<feature type="compositionally biased region" description="Acidic residues" evidence="1">
    <location>
        <begin position="146"/>
        <end position="169"/>
    </location>
</feature>
<feature type="compositionally biased region" description="Polar residues" evidence="1">
    <location>
        <begin position="235"/>
        <end position="251"/>
    </location>
</feature>
<accession>A0A1S4CN70</accession>
<feature type="region of interest" description="Disordered" evidence="1">
    <location>
        <begin position="424"/>
        <end position="454"/>
    </location>
</feature>
<dbReference type="InterPro" id="IPR056398">
    <property type="entry name" value="Tudor_Coilin"/>
</dbReference>
<feature type="compositionally biased region" description="Basic and acidic residues" evidence="1">
    <location>
        <begin position="309"/>
        <end position="336"/>
    </location>
</feature>
<feature type="region of interest" description="Disordered" evidence="1">
    <location>
        <begin position="654"/>
        <end position="708"/>
    </location>
</feature>
<dbReference type="RefSeq" id="XP_016502404.1">
    <property type="nucleotide sequence ID" value="XM_016646918.1"/>
</dbReference>
<dbReference type="Proteomes" id="UP000790787">
    <property type="component" value="Chromosome 24"/>
</dbReference>
<feature type="compositionally biased region" description="Basic residues" evidence="1">
    <location>
        <begin position="276"/>
        <end position="291"/>
    </location>
</feature>
<proteinExistence type="predicted"/>
<dbReference type="OrthoDB" id="74813at2759"/>
<feature type="domain" description="Coilin tudor" evidence="3">
    <location>
        <begin position="551"/>
        <end position="650"/>
    </location>
</feature>